<keyword evidence="6 7" id="KW-0472">Membrane</keyword>
<dbReference type="InterPro" id="IPR035906">
    <property type="entry name" value="MetI-like_sf"/>
</dbReference>
<dbReference type="EMBL" id="JACRSR010000001">
    <property type="protein sequence ID" value="MBC8530512.1"/>
    <property type="molecule type" value="Genomic_DNA"/>
</dbReference>
<keyword evidence="10" id="KW-1185">Reference proteome</keyword>
<keyword evidence="5 7" id="KW-1133">Transmembrane helix</keyword>
<feature type="transmembrane region" description="Helical" evidence="7">
    <location>
        <begin position="99"/>
        <end position="126"/>
    </location>
</feature>
<keyword evidence="4 7" id="KW-0812">Transmembrane</keyword>
<dbReference type="CDD" id="cd06261">
    <property type="entry name" value="TM_PBP2"/>
    <property type="match status" value="1"/>
</dbReference>
<dbReference type="PROSITE" id="PS50928">
    <property type="entry name" value="ABC_TM1"/>
    <property type="match status" value="1"/>
</dbReference>
<sequence>MRVFKFALLKSLRMLALMLAVAVVSFVLVQFAPIDPVQAYVGGNAAVSAEQRERIAEYWGLNDPPAERFVKWGSALLRGDLGESKIYKRPVADVIGERFAASIALMAVAWVFSGVFGFLLGMVSAAHRGRFLDRAVKWLCLTLSSTPVFWFGLLMLMVFSVWLGWTPIGLSVPIGEAGAASFGARLAHMVLPALTLSITSLGPIALHTRAKLLDVMDSDFMLYARARGERGFGLYLRHGARNIVLPAITLQFASFGELFGGSVLAEQVFSYPGLGQAATQAGLRGDLPLLMGVVLCMALFVFLGNLTANILYGVIDPRIRKGAEA</sequence>
<evidence type="ECO:0000256" key="3">
    <source>
        <dbReference type="ARBA" id="ARBA00022475"/>
    </source>
</evidence>
<feature type="transmembrane region" description="Helical" evidence="7">
    <location>
        <begin position="185"/>
        <end position="206"/>
    </location>
</feature>
<dbReference type="Gene3D" id="1.10.3720.10">
    <property type="entry name" value="MetI-like"/>
    <property type="match status" value="1"/>
</dbReference>
<comment type="caution">
    <text evidence="9">The sequence shown here is derived from an EMBL/GenBank/DDBJ whole genome shotgun (WGS) entry which is preliminary data.</text>
</comment>
<dbReference type="Pfam" id="PF00528">
    <property type="entry name" value="BPD_transp_1"/>
    <property type="match status" value="1"/>
</dbReference>
<dbReference type="PANTHER" id="PTHR43163">
    <property type="entry name" value="DIPEPTIDE TRANSPORT SYSTEM PERMEASE PROTEIN DPPB-RELATED"/>
    <property type="match status" value="1"/>
</dbReference>
<dbReference type="RefSeq" id="WP_249314486.1">
    <property type="nucleotide sequence ID" value="NZ_JACRSR010000001.1"/>
</dbReference>
<dbReference type="InterPro" id="IPR000515">
    <property type="entry name" value="MetI-like"/>
</dbReference>
<evidence type="ECO:0000256" key="2">
    <source>
        <dbReference type="ARBA" id="ARBA00022448"/>
    </source>
</evidence>
<evidence type="ECO:0000256" key="1">
    <source>
        <dbReference type="ARBA" id="ARBA00004651"/>
    </source>
</evidence>
<evidence type="ECO:0000313" key="10">
    <source>
        <dbReference type="Proteomes" id="UP000623172"/>
    </source>
</evidence>
<dbReference type="GO" id="GO:0055085">
    <property type="term" value="P:transmembrane transport"/>
    <property type="evidence" value="ECO:0007669"/>
    <property type="project" value="InterPro"/>
</dbReference>
<feature type="transmembrane region" description="Helical" evidence="7">
    <location>
        <begin position="138"/>
        <end position="165"/>
    </location>
</feature>
<evidence type="ECO:0000256" key="7">
    <source>
        <dbReference type="RuleBase" id="RU363032"/>
    </source>
</evidence>
<comment type="subcellular location">
    <subcellularLocation>
        <location evidence="1 7">Cell membrane</location>
        <topology evidence="1 7">Multi-pass membrane protein</topology>
    </subcellularLocation>
</comment>
<feature type="transmembrane region" description="Helical" evidence="7">
    <location>
        <begin position="243"/>
        <end position="265"/>
    </location>
</feature>
<protein>
    <submittedName>
        <fullName evidence="9">ABC transporter permease</fullName>
    </submittedName>
</protein>
<dbReference type="PANTHER" id="PTHR43163:SF6">
    <property type="entry name" value="DIPEPTIDE TRANSPORT SYSTEM PERMEASE PROTEIN DPPB-RELATED"/>
    <property type="match status" value="1"/>
</dbReference>
<keyword evidence="2 7" id="KW-0813">Transport</keyword>
<evidence type="ECO:0000256" key="5">
    <source>
        <dbReference type="ARBA" id="ARBA00022989"/>
    </source>
</evidence>
<feature type="transmembrane region" description="Helical" evidence="7">
    <location>
        <begin position="289"/>
        <end position="312"/>
    </location>
</feature>
<accession>A0A926D2W1</accession>
<dbReference type="AlphaFoldDB" id="A0A926D2W1"/>
<evidence type="ECO:0000259" key="8">
    <source>
        <dbReference type="PROSITE" id="PS50928"/>
    </source>
</evidence>
<keyword evidence="3" id="KW-1003">Cell membrane</keyword>
<dbReference type="SUPFAM" id="SSF161098">
    <property type="entry name" value="MetI-like"/>
    <property type="match status" value="1"/>
</dbReference>
<name>A0A926D2W1_9FIRM</name>
<evidence type="ECO:0000313" key="9">
    <source>
        <dbReference type="EMBL" id="MBC8530512.1"/>
    </source>
</evidence>
<dbReference type="Proteomes" id="UP000623172">
    <property type="component" value="Unassembled WGS sequence"/>
</dbReference>
<proteinExistence type="inferred from homology"/>
<reference evidence="9" key="1">
    <citation type="submission" date="2020-08" db="EMBL/GenBank/DDBJ databases">
        <title>Genome public.</title>
        <authorList>
            <person name="Liu C."/>
            <person name="Sun Q."/>
        </authorList>
    </citation>
    <scope>NUCLEOTIDE SEQUENCE</scope>
    <source>
        <strain evidence="9">NSJ-53</strain>
    </source>
</reference>
<evidence type="ECO:0000256" key="6">
    <source>
        <dbReference type="ARBA" id="ARBA00023136"/>
    </source>
</evidence>
<gene>
    <name evidence="9" type="ORF">H8696_01450</name>
</gene>
<evidence type="ECO:0000256" key="4">
    <source>
        <dbReference type="ARBA" id="ARBA00022692"/>
    </source>
</evidence>
<comment type="similarity">
    <text evidence="7">Belongs to the binding-protein-dependent transport system permease family.</text>
</comment>
<organism evidence="9 10">
    <name type="scientific">Gehongia tenuis</name>
    <dbReference type="NCBI Taxonomy" id="2763655"/>
    <lineage>
        <taxon>Bacteria</taxon>
        <taxon>Bacillati</taxon>
        <taxon>Bacillota</taxon>
        <taxon>Clostridia</taxon>
        <taxon>Christensenellales</taxon>
        <taxon>Christensenellaceae</taxon>
        <taxon>Gehongia</taxon>
    </lineage>
</organism>
<feature type="domain" description="ABC transmembrane type-1" evidence="8">
    <location>
        <begin position="99"/>
        <end position="312"/>
    </location>
</feature>
<dbReference type="GO" id="GO:0005886">
    <property type="term" value="C:plasma membrane"/>
    <property type="evidence" value="ECO:0007669"/>
    <property type="project" value="UniProtKB-SubCell"/>
</dbReference>